<protein>
    <recommendedName>
        <fullName evidence="5">G-protein coupled receptors family 1 profile domain-containing protein</fullName>
    </recommendedName>
</protein>
<evidence type="ECO:0008006" key="5">
    <source>
        <dbReference type="Google" id="ProtNLM"/>
    </source>
</evidence>
<reference evidence="3 4" key="1">
    <citation type="submission" date="2015-06" db="EMBL/GenBank/DDBJ databases">
        <title>Expansion of signal transduction pathways in fungi by whole-genome duplication.</title>
        <authorList>
            <consortium name="DOE Joint Genome Institute"/>
            <person name="Corrochano L.M."/>
            <person name="Kuo A."/>
            <person name="Marcet-Houben M."/>
            <person name="Polaino S."/>
            <person name="Salamov A."/>
            <person name="Villalobos J.M."/>
            <person name="Alvarez M.I."/>
            <person name="Avalos J."/>
            <person name="Benito E.P."/>
            <person name="Benoit I."/>
            <person name="Burger G."/>
            <person name="Camino L.P."/>
            <person name="Canovas D."/>
            <person name="Cerda-Olmedo E."/>
            <person name="Cheng J.-F."/>
            <person name="Dominguez A."/>
            <person name="Elias M."/>
            <person name="Eslava A.P."/>
            <person name="Glaser F."/>
            <person name="Grimwood J."/>
            <person name="Gutierrez G."/>
            <person name="Heitman J."/>
            <person name="Henrissat B."/>
            <person name="Iturriaga E.A."/>
            <person name="Lang B.F."/>
            <person name="Lavin J.L."/>
            <person name="Lee S."/>
            <person name="Li W."/>
            <person name="Lindquist E."/>
            <person name="Lopez-Garcia S."/>
            <person name="Luque E.M."/>
            <person name="Marcos A.T."/>
            <person name="Martin J."/>
            <person name="Mccluskey K."/>
            <person name="Medina H.R."/>
            <person name="Miralles-Duran A."/>
            <person name="Miyazaki A."/>
            <person name="Munoz-Torres E."/>
            <person name="Oguiza J.A."/>
            <person name="Ohm R."/>
            <person name="Olmedo M."/>
            <person name="Orejas M."/>
            <person name="Ortiz-Castellanos L."/>
            <person name="Pisabarro A.G."/>
            <person name="Rodriguez-Romero J."/>
            <person name="Ruiz-Herrera J."/>
            <person name="Ruiz-Vazquez R."/>
            <person name="Sanz C."/>
            <person name="Schackwitz W."/>
            <person name="Schmutz J."/>
            <person name="Shahriari M."/>
            <person name="Shelest E."/>
            <person name="Silva-Franco F."/>
            <person name="Soanes D."/>
            <person name="Syed K."/>
            <person name="Tagua V.G."/>
            <person name="Talbot N.J."/>
            <person name="Thon M."/>
            <person name="De Vries R.P."/>
            <person name="Wiebenga A."/>
            <person name="Yadav J.S."/>
            <person name="Braun E.L."/>
            <person name="Baker S."/>
            <person name="Garre V."/>
            <person name="Horwitz B."/>
            <person name="Torres-Martinez S."/>
            <person name="Idnurm A."/>
            <person name="Herrera-Estrella A."/>
            <person name="Gabaldon T."/>
            <person name="Grigoriev I.V."/>
        </authorList>
    </citation>
    <scope>NUCLEOTIDE SEQUENCE [LARGE SCALE GENOMIC DNA]</scope>
    <source>
        <strain evidence="3 4">CBS 277.49</strain>
    </source>
</reference>
<feature type="transmembrane region" description="Helical" evidence="2">
    <location>
        <begin position="238"/>
        <end position="261"/>
    </location>
</feature>
<comment type="caution">
    <text evidence="3">The sequence shown here is derived from an EMBL/GenBank/DDBJ whole genome shotgun (WGS) entry which is preliminary data.</text>
</comment>
<feature type="transmembrane region" description="Helical" evidence="2">
    <location>
        <begin position="169"/>
        <end position="189"/>
    </location>
</feature>
<keyword evidence="2" id="KW-0472">Membrane</keyword>
<keyword evidence="2" id="KW-0812">Transmembrane</keyword>
<feature type="region of interest" description="Disordered" evidence="1">
    <location>
        <begin position="324"/>
        <end position="355"/>
    </location>
</feature>
<gene>
    <name evidence="3" type="ORF">MUCCIDRAFT_113522</name>
</gene>
<feature type="transmembrane region" description="Helical" evidence="2">
    <location>
        <begin position="20"/>
        <end position="42"/>
    </location>
</feature>
<organism evidence="3 4">
    <name type="scientific">Mucor lusitanicus CBS 277.49</name>
    <dbReference type="NCBI Taxonomy" id="747725"/>
    <lineage>
        <taxon>Eukaryota</taxon>
        <taxon>Fungi</taxon>
        <taxon>Fungi incertae sedis</taxon>
        <taxon>Mucoromycota</taxon>
        <taxon>Mucoromycotina</taxon>
        <taxon>Mucoromycetes</taxon>
        <taxon>Mucorales</taxon>
        <taxon>Mucorineae</taxon>
        <taxon>Mucoraceae</taxon>
        <taxon>Mucor</taxon>
    </lineage>
</organism>
<dbReference type="AlphaFoldDB" id="A0A162QJR2"/>
<evidence type="ECO:0000313" key="3">
    <source>
        <dbReference type="EMBL" id="OAD00069.1"/>
    </source>
</evidence>
<feature type="transmembrane region" description="Helical" evidence="2">
    <location>
        <begin position="128"/>
        <end position="149"/>
    </location>
</feature>
<keyword evidence="4" id="KW-1185">Reference proteome</keyword>
<feature type="compositionally biased region" description="Low complexity" evidence="1">
    <location>
        <begin position="279"/>
        <end position="288"/>
    </location>
</feature>
<evidence type="ECO:0000256" key="1">
    <source>
        <dbReference type="SAM" id="MobiDB-lite"/>
    </source>
</evidence>
<accession>A0A162QJR2</accession>
<dbReference type="OrthoDB" id="3210850at2759"/>
<feature type="transmembrane region" description="Helical" evidence="2">
    <location>
        <begin position="54"/>
        <end position="74"/>
    </location>
</feature>
<evidence type="ECO:0000313" key="4">
    <source>
        <dbReference type="Proteomes" id="UP000077051"/>
    </source>
</evidence>
<feature type="compositionally biased region" description="Basic and acidic residues" evidence="1">
    <location>
        <begin position="340"/>
        <end position="354"/>
    </location>
</feature>
<dbReference type="VEuPathDB" id="FungiDB:MUCCIDRAFT_113522"/>
<dbReference type="Proteomes" id="UP000077051">
    <property type="component" value="Unassembled WGS sequence"/>
</dbReference>
<name>A0A162QJR2_MUCCL</name>
<evidence type="ECO:0000256" key="2">
    <source>
        <dbReference type="SAM" id="Phobius"/>
    </source>
</evidence>
<feature type="transmembrane region" description="Helical" evidence="2">
    <location>
        <begin position="86"/>
        <end position="107"/>
    </location>
</feature>
<dbReference type="PANTHER" id="PTHR38848:SF3">
    <property type="entry name" value="G-PROTEIN COUPLED RECEPTORS FAMILY 3 PROFILE DOMAIN-CONTAINING PROTEIN"/>
    <property type="match status" value="1"/>
</dbReference>
<sequence>MDITRSPDFIQTPQPDSSEIAAKIVSLLSITVLSTLFGMKTFNIQFKYLSYSRWLVLALYILSWAFTAISMVLVTTNNANFTSCLLSIMVCDVFYSGTKLVIYAWLIEKVYVVTSTRQSRFKTLSYRVHVLLMMPYVAILTLMLIFHTADLEASGVCIIGLQSVAAIPLIAYDFAINLYMTIFFVRPLLKLGKSHDTSDRKQSRLREVALRTLVASIVCLVVSFANIFSLQMLHGRERGLVCLTCCTVDVTINVITIHWVTTSQSTMRRAKDTSQMDYNANPNNSNPNHSMQHDQSFHRKLSELDNDDQLTRFDVPTNDTPINELYGFTDHTNMPAKSAPRNDSKITTLDKCDDSASSESVFCASSLHESQSSRKSLTKK</sequence>
<proteinExistence type="predicted"/>
<dbReference type="EMBL" id="AMYB01000007">
    <property type="protein sequence ID" value="OAD00069.1"/>
    <property type="molecule type" value="Genomic_DNA"/>
</dbReference>
<feature type="region of interest" description="Disordered" evidence="1">
    <location>
        <begin position="268"/>
        <end position="296"/>
    </location>
</feature>
<dbReference type="PANTHER" id="PTHR38848">
    <property type="entry name" value="G-PROTEIN COUPLED RECEPTORS FAMILY 3 PROFILE DOMAIN-CONTAINING PROTEIN"/>
    <property type="match status" value="1"/>
</dbReference>
<feature type="transmembrane region" description="Helical" evidence="2">
    <location>
        <begin position="210"/>
        <end position="232"/>
    </location>
</feature>
<keyword evidence="2" id="KW-1133">Transmembrane helix</keyword>